<evidence type="ECO:0000313" key="3">
    <source>
        <dbReference type="EMBL" id="MBO0344340.1"/>
    </source>
</evidence>
<dbReference type="PANTHER" id="PTHR43639">
    <property type="entry name" value="OXIDOREDUCTASE, SHORT-CHAIN DEHYDROGENASE/REDUCTASE FAMILY (AFU_ORTHOLOGUE AFUA_5G02870)"/>
    <property type="match status" value="1"/>
</dbReference>
<dbReference type="CDD" id="cd05233">
    <property type="entry name" value="SDR_c"/>
    <property type="match status" value="1"/>
</dbReference>
<gene>
    <name evidence="3" type="ORF">J0X15_03815</name>
</gene>
<reference evidence="3" key="1">
    <citation type="submission" date="2021-03" db="EMBL/GenBank/DDBJ databases">
        <title>Roseibium sp. CAU 1637 isolated from Incheon.</title>
        <authorList>
            <person name="Kim W."/>
        </authorList>
    </citation>
    <scope>NUCLEOTIDE SEQUENCE</scope>
    <source>
        <strain evidence="3">CAU 1637</strain>
    </source>
</reference>
<sequence>MEFGTQFQGKGVVVTGALGLFGRGIAKAFADVGAKICVTDRDEAALKTLVEEFGVEGSFAHVCDLTSAEDMDGLIAAVGEAWGAPDILINNAGIYPSGFLLDIDVDAWDQIMDVNLRAPFHLSRGFALQMIEAKKTGSFVNVSSGAARKMRRTVVPYCVSKTALDRLTKGFAIELAEFGIRVNALEPGFAAGSTVSSLSEEHVTRAIKGIPLGRATSMDDIGPATLYLSSQEASFVTGTTLSVDGGNSAGTLDVFQDKKAPL</sequence>
<dbReference type="Pfam" id="PF13561">
    <property type="entry name" value="adh_short_C2"/>
    <property type="match status" value="1"/>
</dbReference>
<dbReference type="RefSeq" id="WP_206938362.1">
    <property type="nucleotide sequence ID" value="NZ_JAFLNF010000002.1"/>
</dbReference>
<dbReference type="AlphaFoldDB" id="A0A939ELH8"/>
<dbReference type="SUPFAM" id="SSF51735">
    <property type="entry name" value="NAD(P)-binding Rossmann-fold domains"/>
    <property type="match status" value="1"/>
</dbReference>
<accession>A0A939ELH8</accession>
<protein>
    <submittedName>
        <fullName evidence="3">SDR family oxidoreductase</fullName>
    </submittedName>
</protein>
<evidence type="ECO:0000256" key="1">
    <source>
        <dbReference type="ARBA" id="ARBA00006484"/>
    </source>
</evidence>
<keyword evidence="2" id="KW-0560">Oxidoreductase</keyword>
<comment type="similarity">
    <text evidence="1">Belongs to the short-chain dehydrogenases/reductases (SDR) family.</text>
</comment>
<dbReference type="EMBL" id="JAFLNF010000002">
    <property type="protein sequence ID" value="MBO0344340.1"/>
    <property type="molecule type" value="Genomic_DNA"/>
</dbReference>
<dbReference type="FunFam" id="3.40.50.720:FF:000084">
    <property type="entry name" value="Short-chain dehydrogenase reductase"/>
    <property type="match status" value="1"/>
</dbReference>
<dbReference type="InterPro" id="IPR002347">
    <property type="entry name" value="SDR_fam"/>
</dbReference>
<dbReference type="InterPro" id="IPR020904">
    <property type="entry name" value="Sc_DH/Rdtase_CS"/>
</dbReference>
<dbReference type="InterPro" id="IPR036291">
    <property type="entry name" value="NAD(P)-bd_dom_sf"/>
</dbReference>
<dbReference type="PRINTS" id="PR00080">
    <property type="entry name" value="SDRFAMILY"/>
</dbReference>
<name>A0A939ELH8_9HYPH</name>
<comment type="caution">
    <text evidence="3">The sequence shown here is derived from an EMBL/GenBank/DDBJ whole genome shotgun (WGS) entry which is preliminary data.</text>
</comment>
<organism evidence="3 4">
    <name type="scientific">Roseibium limicola</name>
    <dbReference type="NCBI Taxonomy" id="2816037"/>
    <lineage>
        <taxon>Bacteria</taxon>
        <taxon>Pseudomonadati</taxon>
        <taxon>Pseudomonadota</taxon>
        <taxon>Alphaproteobacteria</taxon>
        <taxon>Hyphomicrobiales</taxon>
        <taxon>Stappiaceae</taxon>
        <taxon>Roseibium</taxon>
    </lineage>
</organism>
<dbReference type="Proteomes" id="UP000664779">
    <property type="component" value="Unassembled WGS sequence"/>
</dbReference>
<dbReference type="GO" id="GO:0016491">
    <property type="term" value="F:oxidoreductase activity"/>
    <property type="evidence" value="ECO:0007669"/>
    <property type="project" value="UniProtKB-KW"/>
</dbReference>
<evidence type="ECO:0000313" key="4">
    <source>
        <dbReference type="Proteomes" id="UP000664779"/>
    </source>
</evidence>
<keyword evidence="4" id="KW-1185">Reference proteome</keyword>
<proteinExistence type="inferred from homology"/>
<dbReference type="PROSITE" id="PS00061">
    <property type="entry name" value="ADH_SHORT"/>
    <property type="match status" value="1"/>
</dbReference>
<dbReference type="PANTHER" id="PTHR43639:SF1">
    <property type="entry name" value="SHORT-CHAIN DEHYDROGENASE_REDUCTASE FAMILY PROTEIN"/>
    <property type="match status" value="1"/>
</dbReference>
<dbReference type="PRINTS" id="PR00081">
    <property type="entry name" value="GDHRDH"/>
</dbReference>
<dbReference type="Gene3D" id="3.40.50.720">
    <property type="entry name" value="NAD(P)-binding Rossmann-like Domain"/>
    <property type="match status" value="1"/>
</dbReference>
<evidence type="ECO:0000256" key="2">
    <source>
        <dbReference type="ARBA" id="ARBA00023002"/>
    </source>
</evidence>